<dbReference type="Gene3D" id="3.40.190.290">
    <property type="match status" value="1"/>
</dbReference>
<dbReference type="InterPro" id="IPR036388">
    <property type="entry name" value="WH-like_DNA-bd_sf"/>
</dbReference>
<feature type="domain" description="HTH lysR-type" evidence="5">
    <location>
        <begin position="1"/>
        <end position="58"/>
    </location>
</feature>
<proteinExistence type="inferred from homology"/>
<dbReference type="Pfam" id="PF03466">
    <property type="entry name" value="LysR_substrate"/>
    <property type="match status" value="1"/>
</dbReference>
<dbReference type="SUPFAM" id="SSF53850">
    <property type="entry name" value="Periplasmic binding protein-like II"/>
    <property type="match status" value="1"/>
</dbReference>
<gene>
    <name evidence="6" type="ORF">NE675_00250</name>
</gene>
<evidence type="ECO:0000256" key="1">
    <source>
        <dbReference type="ARBA" id="ARBA00009437"/>
    </source>
</evidence>
<comment type="similarity">
    <text evidence="1">Belongs to the LysR transcriptional regulatory family.</text>
</comment>
<evidence type="ECO:0000256" key="2">
    <source>
        <dbReference type="ARBA" id="ARBA00023015"/>
    </source>
</evidence>
<dbReference type="Proteomes" id="UP001206692">
    <property type="component" value="Unassembled WGS sequence"/>
</dbReference>
<protein>
    <submittedName>
        <fullName evidence="6">LysR family transcriptional regulator</fullName>
    </submittedName>
</protein>
<dbReference type="CDD" id="cd05466">
    <property type="entry name" value="PBP2_LTTR_substrate"/>
    <property type="match status" value="1"/>
</dbReference>
<dbReference type="EMBL" id="JANGEW010000001">
    <property type="protein sequence ID" value="MCQ5341467.1"/>
    <property type="molecule type" value="Genomic_DNA"/>
</dbReference>
<organism evidence="6 7">
    <name type="scientific">Megasphaera massiliensis</name>
    <dbReference type="NCBI Taxonomy" id="1232428"/>
    <lineage>
        <taxon>Bacteria</taxon>
        <taxon>Bacillati</taxon>
        <taxon>Bacillota</taxon>
        <taxon>Negativicutes</taxon>
        <taxon>Veillonellales</taxon>
        <taxon>Veillonellaceae</taxon>
        <taxon>Megasphaera</taxon>
    </lineage>
</organism>
<evidence type="ECO:0000313" key="6">
    <source>
        <dbReference type="EMBL" id="MCQ5341467.1"/>
    </source>
</evidence>
<dbReference type="PANTHER" id="PTHR30419:SF8">
    <property type="entry name" value="NITROGEN ASSIMILATION TRANSCRIPTIONAL ACTIVATOR-RELATED"/>
    <property type="match status" value="1"/>
</dbReference>
<dbReference type="InterPro" id="IPR050950">
    <property type="entry name" value="HTH-type_LysR_regulators"/>
</dbReference>
<reference evidence="6 7" key="1">
    <citation type="submission" date="2022-06" db="EMBL/GenBank/DDBJ databases">
        <title>Isolation of gut microbiota from human fecal samples.</title>
        <authorList>
            <person name="Pamer E.G."/>
            <person name="Barat B."/>
            <person name="Waligurski E."/>
            <person name="Medina S."/>
            <person name="Paddock L."/>
            <person name="Mostad J."/>
        </authorList>
    </citation>
    <scope>NUCLEOTIDE SEQUENCE [LARGE SCALE GENOMIC DNA]</scope>
    <source>
        <strain evidence="6 7">DFI.1.1</strain>
    </source>
</reference>
<sequence length="292" mass="32982">MDIRVLRYFLATAREQNITRAAETLHIAQPSLSKQLMELEAELGKQLLIRGKRRITLTADGILLRKRAEEIVALLEKTEQEIASTDQDISGTVAIGGTPRQCVLEAASALHQQYSKIRFSFHVGDAPDITERLDHGSLDFIVLLDRPNRATYDAHPLPDASYWGLLMKNDDPLIQKTAITPKDLCSRPLVIAQREGIRQMLFDWAQSYADQLDIIATYNVLNGTPVPFTLYTPGLVLTIRDLLSPTIDPAVAFRPLDPPINTSHYLVWKRYPAFSPASQKYLETVYRLYPKK</sequence>
<dbReference type="PRINTS" id="PR00039">
    <property type="entry name" value="HTHLYSR"/>
</dbReference>
<keyword evidence="7" id="KW-1185">Reference proteome</keyword>
<dbReference type="InterPro" id="IPR036390">
    <property type="entry name" value="WH_DNA-bd_sf"/>
</dbReference>
<dbReference type="Pfam" id="PF00126">
    <property type="entry name" value="HTH_1"/>
    <property type="match status" value="1"/>
</dbReference>
<accession>A0ABT1SNP1</accession>
<dbReference type="Gene3D" id="1.10.10.10">
    <property type="entry name" value="Winged helix-like DNA-binding domain superfamily/Winged helix DNA-binding domain"/>
    <property type="match status" value="1"/>
</dbReference>
<evidence type="ECO:0000259" key="5">
    <source>
        <dbReference type="PROSITE" id="PS50931"/>
    </source>
</evidence>
<dbReference type="PROSITE" id="PS50931">
    <property type="entry name" value="HTH_LYSR"/>
    <property type="match status" value="1"/>
</dbReference>
<keyword evidence="4" id="KW-0804">Transcription</keyword>
<dbReference type="PANTHER" id="PTHR30419">
    <property type="entry name" value="HTH-TYPE TRANSCRIPTIONAL REGULATOR YBHD"/>
    <property type="match status" value="1"/>
</dbReference>
<dbReference type="InterPro" id="IPR000847">
    <property type="entry name" value="LysR_HTH_N"/>
</dbReference>
<dbReference type="SUPFAM" id="SSF46785">
    <property type="entry name" value="Winged helix' DNA-binding domain"/>
    <property type="match status" value="1"/>
</dbReference>
<evidence type="ECO:0000256" key="4">
    <source>
        <dbReference type="ARBA" id="ARBA00023163"/>
    </source>
</evidence>
<comment type="caution">
    <text evidence="6">The sequence shown here is derived from an EMBL/GenBank/DDBJ whole genome shotgun (WGS) entry which is preliminary data.</text>
</comment>
<dbReference type="InterPro" id="IPR005119">
    <property type="entry name" value="LysR_subst-bd"/>
</dbReference>
<evidence type="ECO:0000256" key="3">
    <source>
        <dbReference type="ARBA" id="ARBA00023125"/>
    </source>
</evidence>
<dbReference type="RefSeq" id="WP_062412920.1">
    <property type="nucleotide sequence ID" value="NZ_JAJCIO010000001.1"/>
</dbReference>
<keyword evidence="2" id="KW-0805">Transcription regulation</keyword>
<name>A0ABT1SNP1_9FIRM</name>
<keyword evidence="3" id="KW-0238">DNA-binding</keyword>
<evidence type="ECO:0000313" key="7">
    <source>
        <dbReference type="Proteomes" id="UP001206692"/>
    </source>
</evidence>